<dbReference type="Proteomes" id="UP000037151">
    <property type="component" value="Unassembled WGS sequence"/>
</dbReference>
<reference evidence="2" key="1">
    <citation type="submission" date="2014-07" db="EMBL/GenBank/DDBJ databases">
        <title>Genome sequencing of plant-pathogenic Streptomyces species.</title>
        <authorList>
            <person name="Harrison J."/>
            <person name="Sapp M."/>
            <person name="Thwaites R."/>
            <person name="Studholme D.J."/>
        </authorList>
    </citation>
    <scope>NUCLEOTIDE SEQUENCE [LARGE SCALE GENOMIC DNA]</scope>
    <source>
        <strain evidence="2">NCPPB 4445</strain>
    </source>
</reference>
<dbReference type="AlphaFoldDB" id="A0A0L0KI22"/>
<dbReference type="PATRIC" id="fig|42234.21.peg.2107"/>
<protein>
    <submittedName>
        <fullName evidence="1">Uncharacterized protein</fullName>
    </submittedName>
</protein>
<dbReference type="EMBL" id="JPPY01000068">
    <property type="protein sequence ID" value="KND37285.1"/>
    <property type="molecule type" value="Genomic_DNA"/>
</dbReference>
<proteinExistence type="predicted"/>
<name>A0A0L0KI22_9ACTN</name>
<evidence type="ECO:0000313" key="2">
    <source>
        <dbReference type="Proteomes" id="UP000037151"/>
    </source>
</evidence>
<gene>
    <name evidence="1" type="ORF">IQ63_10210</name>
</gene>
<evidence type="ECO:0000313" key="1">
    <source>
        <dbReference type="EMBL" id="KND37285.1"/>
    </source>
</evidence>
<accession>A0A0L0KI22</accession>
<organism evidence="1 2">
    <name type="scientific">Streptomyces acidiscabies</name>
    <dbReference type="NCBI Taxonomy" id="42234"/>
    <lineage>
        <taxon>Bacteria</taxon>
        <taxon>Bacillati</taxon>
        <taxon>Actinomycetota</taxon>
        <taxon>Actinomycetes</taxon>
        <taxon>Kitasatosporales</taxon>
        <taxon>Streptomycetaceae</taxon>
        <taxon>Streptomyces</taxon>
    </lineage>
</organism>
<sequence>MRPVFVSGCEAEDRWELVSVDDDPDKVKLKSVNTGECASDVRSFFLDRYPVEATVWRVAPDGDTVRFIVGYHERLGAQYIKGRAAVIGRYGDWNDTWVLKGV</sequence>
<comment type="caution">
    <text evidence="1">The sequence shown here is derived from an EMBL/GenBank/DDBJ whole genome shotgun (WGS) entry which is preliminary data.</text>
</comment>